<evidence type="ECO:0000313" key="1">
    <source>
        <dbReference type="EMBL" id="MBP1917669.1"/>
    </source>
</evidence>
<dbReference type="InterPro" id="IPR025466">
    <property type="entry name" value="DUF4317"/>
</dbReference>
<accession>A0ABS4FZE9</accession>
<evidence type="ECO:0000313" key="2">
    <source>
        <dbReference type="Proteomes" id="UP001519271"/>
    </source>
</evidence>
<dbReference type="Proteomes" id="UP001519271">
    <property type="component" value="Unassembled WGS sequence"/>
</dbReference>
<reference evidence="1 2" key="1">
    <citation type="submission" date="2021-03" db="EMBL/GenBank/DDBJ databases">
        <title>Genomic Encyclopedia of Type Strains, Phase IV (KMG-IV): sequencing the most valuable type-strain genomes for metagenomic binning, comparative biology and taxonomic classification.</title>
        <authorList>
            <person name="Goeker M."/>
        </authorList>
    </citation>
    <scope>NUCLEOTIDE SEQUENCE [LARGE SCALE GENOMIC DNA]</scope>
    <source>
        <strain evidence="1 2">DSM 6139</strain>
    </source>
</reference>
<keyword evidence="2" id="KW-1185">Reference proteome</keyword>
<dbReference type="EMBL" id="JAGGKC010000001">
    <property type="protein sequence ID" value="MBP1917669.1"/>
    <property type="molecule type" value="Genomic_DNA"/>
</dbReference>
<sequence>MEKTRARHRDWVADLPTSGFLYPEFIDRSSDVNSLIYYTKNVKNPHPDIIENVLGRSEKQTTAIIRDSFDAMVVNPLLLMKDSWYSWNFRKT</sequence>
<protein>
    <submittedName>
        <fullName evidence="1">Uncharacterized protein</fullName>
    </submittedName>
</protein>
<gene>
    <name evidence="1" type="ORF">J2Z34_000132</name>
</gene>
<name>A0ABS4FZE9_9CLOT</name>
<proteinExistence type="predicted"/>
<dbReference type="Pfam" id="PF14199">
    <property type="entry name" value="DUF4317"/>
    <property type="match status" value="1"/>
</dbReference>
<organism evidence="1 2">
    <name type="scientific">Youngiibacter multivorans</name>
    <dbReference type="NCBI Taxonomy" id="937251"/>
    <lineage>
        <taxon>Bacteria</taxon>
        <taxon>Bacillati</taxon>
        <taxon>Bacillota</taxon>
        <taxon>Clostridia</taxon>
        <taxon>Eubacteriales</taxon>
        <taxon>Clostridiaceae</taxon>
        <taxon>Youngiibacter</taxon>
    </lineage>
</organism>
<comment type="caution">
    <text evidence="1">The sequence shown here is derived from an EMBL/GenBank/DDBJ whole genome shotgun (WGS) entry which is preliminary data.</text>
</comment>